<accession>A0AAW1TSR9</accession>
<evidence type="ECO:0000256" key="1">
    <source>
        <dbReference type="SAM" id="MobiDB-lite"/>
    </source>
</evidence>
<evidence type="ECO:0008006" key="4">
    <source>
        <dbReference type="Google" id="ProtNLM"/>
    </source>
</evidence>
<keyword evidence="3" id="KW-1185">Reference proteome</keyword>
<feature type="compositionally biased region" description="Basic and acidic residues" evidence="1">
    <location>
        <begin position="82"/>
        <end position="93"/>
    </location>
</feature>
<sequence>MEVISSVRIGEQPQQSAIDQGDVSEVATLTINSGQELKSTPEKTNASDVFNPEIVKPSPKTPPRLQTATKRRIRKTAVLTDTPEKNGLAEEHAKKKAKKNGDLTNKGKKYNNNKENANAKRKEKAQEKAKRRVLQERDSDSNEDLEWNCIVCCDSYSNSLPREQWIECIICKNWAHVKCINDAGITYVYLSCESDEELNDEYE</sequence>
<proteinExistence type="predicted"/>
<name>A0AAW1TSR9_9CUCU</name>
<dbReference type="SUPFAM" id="SSF57903">
    <property type="entry name" value="FYVE/PHD zinc finger"/>
    <property type="match status" value="1"/>
</dbReference>
<dbReference type="AlphaFoldDB" id="A0AAW1TSR9"/>
<comment type="caution">
    <text evidence="2">The sequence shown here is derived from an EMBL/GenBank/DDBJ whole genome shotgun (WGS) entry which is preliminary data.</text>
</comment>
<evidence type="ECO:0000313" key="3">
    <source>
        <dbReference type="Proteomes" id="UP001431783"/>
    </source>
</evidence>
<feature type="compositionally biased region" description="Polar residues" evidence="1">
    <location>
        <begin position="27"/>
        <end position="48"/>
    </location>
</feature>
<feature type="compositionally biased region" description="Basic and acidic residues" evidence="1">
    <location>
        <begin position="117"/>
        <end position="137"/>
    </location>
</feature>
<gene>
    <name evidence="2" type="ORF">WA026_012847</name>
</gene>
<dbReference type="Proteomes" id="UP001431783">
    <property type="component" value="Unassembled WGS sequence"/>
</dbReference>
<dbReference type="EMBL" id="JARQZJ010000006">
    <property type="protein sequence ID" value="KAK9871473.1"/>
    <property type="molecule type" value="Genomic_DNA"/>
</dbReference>
<organism evidence="2 3">
    <name type="scientific">Henosepilachna vigintioctopunctata</name>
    <dbReference type="NCBI Taxonomy" id="420089"/>
    <lineage>
        <taxon>Eukaryota</taxon>
        <taxon>Metazoa</taxon>
        <taxon>Ecdysozoa</taxon>
        <taxon>Arthropoda</taxon>
        <taxon>Hexapoda</taxon>
        <taxon>Insecta</taxon>
        <taxon>Pterygota</taxon>
        <taxon>Neoptera</taxon>
        <taxon>Endopterygota</taxon>
        <taxon>Coleoptera</taxon>
        <taxon>Polyphaga</taxon>
        <taxon>Cucujiformia</taxon>
        <taxon>Coccinelloidea</taxon>
        <taxon>Coccinellidae</taxon>
        <taxon>Epilachninae</taxon>
        <taxon>Epilachnini</taxon>
        <taxon>Henosepilachna</taxon>
    </lineage>
</organism>
<protein>
    <recommendedName>
        <fullName evidence="4">Zinc finger PHD-type domain-containing protein</fullName>
    </recommendedName>
</protein>
<reference evidence="2 3" key="1">
    <citation type="submission" date="2023-03" db="EMBL/GenBank/DDBJ databases">
        <title>Genome insight into feeding habits of ladybird beetles.</title>
        <authorList>
            <person name="Li H.-S."/>
            <person name="Huang Y.-H."/>
            <person name="Pang H."/>
        </authorList>
    </citation>
    <scope>NUCLEOTIDE SEQUENCE [LARGE SCALE GENOMIC DNA]</scope>
    <source>
        <strain evidence="2">SYSU_2023b</strain>
        <tissue evidence="2">Whole body</tissue>
    </source>
</reference>
<dbReference type="InterPro" id="IPR011011">
    <property type="entry name" value="Znf_FYVE_PHD"/>
</dbReference>
<feature type="region of interest" description="Disordered" evidence="1">
    <location>
        <begin position="1"/>
        <end position="137"/>
    </location>
</feature>
<evidence type="ECO:0000313" key="2">
    <source>
        <dbReference type="EMBL" id="KAK9871473.1"/>
    </source>
</evidence>